<reference evidence="1 2" key="1">
    <citation type="journal article" date="2021" name="J. Hered.">
        <title>A chromosome-level genome assembly of the parasitoid wasp, Cotesia glomerata (Hymenoptera: Braconidae).</title>
        <authorList>
            <person name="Pinto B.J."/>
            <person name="Weis J.J."/>
            <person name="Gamble T."/>
            <person name="Ode P.J."/>
            <person name="Paul R."/>
            <person name="Zaspel J.M."/>
        </authorList>
    </citation>
    <scope>NUCLEOTIDE SEQUENCE [LARGE SCALE GENOMIC DNA]</scope>
    <source>
        <strain evidence="1">CgM1</strain>
    </source>
</reference>
<sequence length="638" mass="75792">MEANISAHLIGIHQIKRKTQRDKLITVNRIANEIIKTLSENESVKTLMEKSEMPEDMKPFVRVEIAKQLKESKEIINALKSDDILLTNRALKAKWFFNGNNNSIKLYREQIWPFVSLKLRKKIIRCLANNITKAIFAEEFYKEVASLYGEDQAQPLLIVCSQDFIERCFDDNNFQLDGKRNMRFLFYKNPKIIINYLKRRSNDQINKSIVYKSLDLFNFLPRLIKKYDQDFVEIMELYDHYTCCAKLSKRRTKIFLNKCKDALIKNGELFLPILDLKSVSKLLTKEQFSTMLETLYPDDIERFQPYDSIKYLEFFEKEDKFRILLTSFEKFYEVNILNCSELINNYAFIEILPPEDRFKLARIQCEKITKDDVSKESYWISLLPLEESIPHLKARINSSTSSSDRCIYLAVLIDTCFFNYDKDALLEVLEYIWERHKDESPEDLVNIFFTERIDLKLNEPRINLLETLSQNHFDIIYKLIKMLHAKGLVDAADRIFKLMKWVYRFDIMNNIGNDKMNFIVDLFENEYYCYYLIYSDIEFEIRFLKELIKVLQSKNENNETYPTFNWIIYITCAVYGLNKHLAVAKKMSLKDFPWILNGAKKVLSINDDSYDERCLRGILRKKDKGLYDELILEMQASL</sequence>
<evidence type="ECO:0000313" key="1">
    <source>
        <dbReference type="EMBL" id="KAH0534499.1"/>
    </source>
</evidence>
<accession>A0AAV7HWV1</accession>
<keyword evidence="2" id="KW-1185">Reference proteome</keyword>
<dbReference type="AlphaFoldDB" id="A0AAV7HWV1"/>
<organism evidence="1 2">
    <name type="scientific">Cotesia glomerata</name>
    <name type="common">Lepidopteran parasitic wasp</name>
    <name type="synonym">Apanteles glomeratus</name>
    <dbReference type="NCBI Taxonomy" id="32391"/>
    <lineage>
        <taxon>Eukaryota</taxon>
        <taxon>Metazoa</taxon>
        <taxon>Ecdysozoa</taxon>
        <taxon>Arthropoda</taxon>
        <taxon>Hexapoda</taxon>
        <taxon>Insecta</taxon>
        <taxon>Pterygota</taxon>
        <taxon>Neoptera</taxon>
        <taxon>Endopterygota</taxon>
        <taxon>Hymenoptera</taxon>
        <taxon>Apocrita</taxon>
        <taxon>Ichneumonoidea</taxon>
        <taxon>Braconidae</taxon>
        <taxon>Microgastrinae</taxon>
        <taxon>Cotesia</taxon>
    </lineage>
</organism>
<name>A0AAV7HWV1_COTGL</name>
<evidence type="ECO:0000313" key="2">
    <source>
        <dbReference type="Proteomes" id="UP000826195"/>
    </source>
</evidence>
<proteinExistence type="predicted"/>
<comment type="caution">
    <text evidence="1">The sequence shown here is derived from an EMBL/GenBank/DDBJ whole genome shotgun (WGS) entry which is preliminary data.</text>
</comment>
<dbReference type="Proteomes" id="UP000826195">
    <property type="component" value="Unassembled WGS sequence"/>
</dbReference>
<protein>
    <submittedName>
        <fullName evidence="1">Uncharacterized protein</fullName>
    </submittedName>
</protein>
<gene>
    <name evidence="1" type="ORF">KQX54_004619</name>
</gene>
<dbReference type="EMBL" id="JAHXZJ010002982">
    <property type="protein sequence ID" value="KAH0534499.1"/>
    <property type="molecule type" value="Genomic_DNA"/>
</dbReference>